<evidence type="ECO:0000256" key="1">
    <source>
        <dbReference type="SAM" id="MobiDB-lite"/>
    </source>
</evidence>
<dbReference type="AlphaFoldDB" id="A0A6C0LXM1"/>
<feature type="compositionally biased region" description="Basic and acidic residues" evidence="1">
    <location>
        <begin position="12"/>
        <end position="21"/>
    </location>
</feature>
<dbReference type="EMBL" id="MN740569">
    <property type="protein sequence ID" value="QHU34334.1"/>
    <property type="molecule type" value="Genomic_DNA"/>
</dbReference>
<protein>
    <submittedName>
        <fullName evidence="2">Uncharacterized protein</fullName>
    </submittedName>
</protein>
<organism evidence="2">
    <name type="scientific">viral metagenome</name>
    <dbReference type="NCBI Taxonomy" id="1070528"/>
    <lineage>
        <taxon>unclassified sequences</taxon>
        <taxon>metagenomes</taxon>
        <taxon>organismal metagenomes</taxon>
    </lineage>
</organism>
<name>A0A6C0LXM1_9ZZZZ</name>
<reference evidence="2" key="1">
    <citation type="journal article" date="2020" name="Nature">
        <title>Giant virus diversity and host interactions through global metagenomics.</title>
        <authorList>
            <person name="Schulz F."/>
            <person name="Roux S."/>
            <person name="Paez-Espino D."/>
            <person name="Jungbluth S."/>
            <person name="Walsh D.A."/>
            <person name="Denef V.J."/>
            <person name="McMahon K.D."/>
            <person name="Konstantinidis K.T."/>
            <person name="Eloe-Fadrosh E.A."/>
            <person name="Kyrpides N.C."/>
            <person name="Woyke T."/>
        </authorList>
    </citation>
    <scope>NUCLEOTIDE SEQUENCE</scope>
    <source>
        <strain evidence="2">GVMAG-S-1016713-123</strain>
    </source>
</reference>
<accession>A0A6C0LXM1</accession>
<sequence>MSLAMYAAPFDNDNRITEPKHNSTQKNHSKQHNNTRKSSSGKVNVLLDQIHNQSDTDDNDEQTGGLADFNPVPKPISSGVTRTIERDTPIDDISVGEDDAIPSQYAKQYYQQYAPSFNSNSVPVSNIGGGEQSNMIEKMNYMIHLLEEQQDQKTNHVTEEIILYSFLGVFVIFVVDSFARVGKYVR</sequence>
<evidence type="ECO:0000313" key="2">
    <source>
        <dbReference type="EMBL" id="QHU34334.1"/>
    </source>
</evidence>
<feature type="region of interest" description="Disordered" evidence="1">
    <location>
        <begin position="1"/>
        <end position="96"/>
    </location>
</feature>
<proteinExistence type="predicted"/>